<evidence type="ECO:0000313" key="4">
    <source>
        <dbReference type="Proteomes" id="UP000800094"/>
    </source>
</evidence>
<dbReference type="SMART" id="SM00717">
    <property type="entry name" value="SANT"/>
    <property type="match status" value="1"/>
</dbReference>
<dbReference type="AlphaFoldDB" id="A0A6A6HPZ7"/>
<feature type="compositionally biased region" description="Acidic residues" evidence="1">
    <location>
        <begin position="462"/>
        <end position="476"/>
    </location>
</feature>
<dbReference type="SUPFAM" id="SSF46689">
    <property type="entry name" value="Homeodomain-like"/>
    <property type="match status" value="1"/>
</dbReference>
<feature type="compositionally biased region" description="Basic and acidic residues" evidence="1">
    <location>
        <begin position="498"/>
        <end position="511"/>
    </location>
</feature>
<feature type="compositionally biased region" description="Low complexity" evidence="1">
    <location>
        <begin position="415"/>
        <end position="425"/>
    </location>
</feature>
<proteinExistence type="predicted"/>
<feature type="region of interest" description="Disordered" evidence="1">
    <location>
        <begin position="414"/>
        <end position="511"/>
    </location>
</feature>
<sequence>MQASGRILVSVDGVLGRDRSRSDDLNTASTLRWSHKRKHAESAGTDTSIISEPTEPISERHDGRAHSSKRQRPCSLSHYRSALSRTSTPRPGSPTPGNAVNPQNGGTRDGSASSDVRDDADPPHPLVSSEGDVRIGEHGGNNDSRTPGDDFNPRDTVSGTALSSSPSPSDRNRNETHPVDALETPENDGDTEMAVVEGSADDGAGLGGTTVPRRLRSSIDTTRPMEAPKPATKGGFRRSGVKGPHAAGESEQSIRERAGQQNSSSKVATVRRVKQQKAAVLQRKARPKRPSQPSRTTVRSSLSRLIGGPDSPSLLPQSATAEVMLPLDGGSTLSSPTPQKLTNTSLRRVSAGVSFWATVIQDDRNVPAFSYDESLALIQTALGDAGHIDGTTIMPLALNSWLVTGFLHARRHAPEPAATETATEAVGVCSDSESDSESDPEEATYTLRNGAAQAGATLSSDESPDDDDSGSSDSDVDPSRAGGDSQGEEARASGSRWTEPEEKLLRECKEEDKLPWKEIFPKFPGRTPGAVRLRWHMLQGPS</sequence>
<feature type="domain" description="Myb-like" evidence="2">
    <location>
        <begin position="489"/>
        <end position="539"/>
    </location>
</feature>
<feature type="compositionally biased region" description="Basic and acidic residues" evidence="1">
    <location>
        <begin position="170"/>
        <end position="180"/>
    </location>
</feature>
<evidence type="ECO:0000256" key="1">
    <source>
        <dbReference type="SAM" id="MobiDB-lite"/>
    </source>
</evidence>
<dbReference type="Proteomes" id="UP000800094">
    <property type="component" value="Unassembled WGS sequence"/>
</dbReference>
<accession>A0A6A6HPZ7</accession>
<gene>
    <name evidence="3" type="ORF">BU26DRAFT_263505</name>
</gene>
<organism evidence="3 4">
    <name type="scientific">Trematosphaeria pertusa</name>
    <dbReference type="NCBI Taxonomy" id="390896"/>
    <lineage>
        <taxon>Eukaryota</taxon>
        <taxon>Fungi</taxon>
        <taxon>Dikarya</taxon>
        <taxon>Ascomycota</taxon>
        <taxon>Pezizomycotina</taxon>
        <taxon>Dothideomycetes</taxon>
        <taxon>Pleosporomycetidae</taxon>
        <taxon>Pleosporales</taxon>
        <taxon>Massarineae</taxon>
        <taxon>Trematosphaeriaceae</taxon>
        <taxon>Trematosphaeria</taxon>
    </lineage>
</organism>
<dbReference type="GeneID" id="54574607"/>
<feature type="region of interest" description="Disordered" evidence="1">
    <location>
        <begin position="1"/>
        <end position="316"/>
    </location>
</feature>
<dbReference type="CDD" id="cd00167">
    <property type="entry name" value="SANT"/>
    <property type="match status" value="1"/>
</dbReference>
<keyword evidence="4" id="KW-1185">Reference proteome</keyword>
<dbReference type="InterPro" id="IPR001005">
    <property type="entry name" value="SANT/Myb"/>
</dbReference>
<evidence type="ECO:0000313" key="3">
    <source>
        <dbReference type="EMBL" id="KAF2240214.1"/>
    </source>
</evidence>
<name>A0A6A6HPZ7_9PLEO</name>
<dbReference type="Gene3D" id="1.10.10.60">
    <property type="entry name" value="Homeodomain-like"/>
    <property type="match status" value="1"/>
</dbReference>
<feature type="compositionally biased region" description="Basic and acidic residues" evidence="1">
    <location>
        <begin position="15"/>
        <end position="24"/>
    </location>
</feature>
<feature type="compositionally biased region" description="Polar residues" evidence="1">
    <location>
        <begin position="98"/>
        <end position="114"/>
    </location>
</feature>
<feature type="compositionally biased region" description="Low complexity" evidence="1">
    <location>
        <begin position="294"/>
        <end position="305"/>
    </location>
</feature>
<dbReference type="InterPro" id="IPR009057">
    <property type="entry name" value="Homeodomain-like_sf"/>
</dbReference>
<dbReference type="RefSeq" id="XP_033675218.1">
    <property type="nucleotide sequence ID" value="XM_033821277.1"/>
</dbReference>
<protein>
    <recommendedName>
        <fullName evidence="2">Myb-like domain-containing protein</fullName>
    </recommendedName>
</protein>
<reference evidence="3" key="1">
    <citation type="journal article" date="2020" name="Stud. Mycol.">
        <title>101 Dothideomycetes genomes: a test case for predicting lifestyles and emergence of pathogens.</title>
        <authorList>
            <person name="Haridas S."/>
            <person name="Albert R."/>
            <person name="Binder M."/>
            <person name="Bloem J."/>
            <person name="Labutti K."/>
            <person name="Salamov A."/>
            <person name="Andreopoulos B."/>
            <person name="Baker S."/>
            <person name="Barry K."/>
            <person name="Bills G."/>
            <person name="Bluhm B."/>
            <person name="Cannon C."/>
            <person name="Castanera R."/>
            <person name="Culley D."/>
            <person name="Daum C."/>
            <person name="Ezra D."/>
            <person name="Gonzalez J."/>
            <person name="Henrissat B."/>
            <person name="Kuo A."/>
            <person name="Liang C."/>
            <person name="Lipzen A."/>
            <person name="Lutzoni F."/>
            <person name="Magnuson J."/>
            <person name="Mondo S."/>
            <person name="Nolan M."/>
            <person name="Ohm R."/>
            <person name="Pangilinan J."/>
            <person name="Park H.-J."/>
            <person name="Ramirez L."/>
            <person name="Alfaro M."/>
            <person name="Sun H."/>
            <person name="Tritt A."/>
            <person name="Yoshinaga Y."/>
            <person name="Zwiers L.-H."/>
            <person name="Turgeon B."/>
            <person name="Goodwin S."/>
            <person name="Spatafora J."/>
            <person name="Crous P."/>
            <person name="Grigoriev I."/>
        </authorList>
    </citation>
    <scope>NUCLEOTIDE SEQUENCE</scope>
    <source>
        <strain evidence="3">CBS 122368</strain>
    </source>
</reference>
<dbReference type="OrthoDB" id="3946102at2759"/>
<dbReference type="EMBL" id="ML987228">
    <property type="protein sequence ID" value="KAF2240214.1"/>
    <property type="molecule type" value="Genomic_DNA"/>
</dbReference>
<dbReference type="PROSITE" id="PS50090">
    <property type="entry name" value="MYB_LIKE"/>
    <property type="match status" value="1"/>
</dbReference>
<feature type="compositionally biased region" description="Acidic residues" evidence="1">
    <location>
        <begin position="432"/>
        <end position="442"/>
    </location>
</feature>
<evidence type="ECO:0000259" key="2">
    <source>
        <dbReference type="PROSITE" id="PS50090"/>
    </source>
</evidence>